<accession>A0ABR4JTH4</accession>
<gene>
    <name evidence="1" type="ORF">BJY01DRAFT_248705</name>
</gene>
<dbReference type="EMBL" id="JBFXLU010000091">
    <property type="protein sequence ID" value="KAL2843322.1"/>
    <property type="molecule type" value="Genomic_DNA"/>
</dbReference>
<protein>
    <submittedName>
        <fullName evidence="1">Uncharacterized protein</fullName>
    </submittedName>
</protein>
<dbReference type="Proteomes" id="UP001610446">
    <property type="component" value="Unassembled WGS sequence"/>
</dbReference>
<sequence>MPTYVRRDTIEIGRTCLAASKLSDRIFEHLIQQTMESEASCQCSIGALQIMNELRSVHPVVELETILSLVDRIHSQGQTMLKCKECRAKAGSSLMTLPALAEQCLALFEAVCLAYNITRKNTLFDPSILAFEQPLPQFLCIRSKIQLGQMELDEDETGLLVRILLGKNSVKLLELLKGARSLSKDGGQTHRIGTATLRACESSVESAIHRVVLFMEQIDVESVEERGTWLSGHVHGVVARLA</sequence>
<keyword evidence="2" id="KW-1185">Reference proteome</keyword>
<proteinExistence type="predicted"/>
<reference evidence="1 2" key="1">
    <citation type="submission" date="2024-07" db="EMBL/GenBank/DDBJ databases">
        <title>Section-level genome sequencing and comparative genomics of Aspergillus sections Usti and Cavernicolus.</title>
        <authorList>
            <consortium name="Lawrence Berkeley National Laboratory"/>
            <person name="Nybo J.L."/>
            <person name="Vesth T.C."/>
            <person name="Theobald S."/>
            <person name="Frisvad J.C."/>
            <person name="Larsen T.O."/>
            <person name="Kjaerboelling I."/>
            <person name="Rothschild-Mancinelli K."/>
            <person name="Lyhne E.K."/>
            <person name="Kogle M.E."/>
            <person name="Barry K."/>
            <person name="Clum A."/>
            <person name="Na H."/>
            <person name="Ledsgaard L."/>
            <person name="Lin J."/>
            <person name="Lipzen A."/>
            <person name="Kuo A."/>
            <person name="Riley R."/>
            <person name="Mondo S."/>
            <person name="Labutti K."/>
            <person name="Haridas S."/>
            <person name="Pangalinan J."/>
            <person name="Salamov A.A."/>
            <person name="Simmons B.A."/>
            <person name="Magnuson J.K."/>
            <person name="Chen J."/>
            <person name="Drula E."/>
            <person name="Henrissat B."/>
            <person name="Wiebenga A."/>
            <person name="Lubbers R.J."/>
            <person name="Gomes A.C."/>
            <person name="Makela M.R."/>
            <person name="Stajich J."/>
            <person name="Grigoriev I.V."/>
            <person name="Mortensen U.H."/>
            <person name="De Vries R.P."/>
            <person name="Baker S.E."/>
            <person name="Andersen M.R."/>
        </authorList>
    </citation>
    <scope>NUCLEOTIDE SEQUENCE [LARGE SCALE GENOMIC DNA]</scope>
    <source>
        <strain evidence="1 2">CBS 123904</strain>
    </source>
</reference>
<name>A0ABR4JTH4_9EURO</name>
<comment type="caution">
    <text evidence="1">The sequence shown here is derived from an EMBL/GenBank/DDBJ whole genome shotgun (WGS) entry which is preliminary data.</text>
</comment>
<evidence type="ECO:0000313" key="1">
    <source>
        <dbReference type="EMBL" id="KAL2843322.1"/>
    </source>
</evidence>
<evidence type="ECO:0000313" key="2">
    <source>
        <dbReference type="Proteomes" id="UP001610446"/>
    </source>
</evidence>
<organism evidence="1 2">
    <name type="scientific">Aspergillus pseudoustus</name>
    <dbReference type="NCBI Taxonomy" id="1810923"/>
    <lineage>
        <taxon>Eukaryota</taxon>
        <taxon>Fungi</taxon>
        <taxon>Dikarya</taxon>
        <taxon>Ascomycota</taxon>
        <taxon>Pezizomycotina</taxon>
        <taxon>Eurotiomycetes</taxon>
        <taxon>Eurotiomycetidae</taxon>
        <taxon>Eurotiales</taxon>
        <taxon>Aspergillaceae</taxon>
        <taxon>Aspergillus</taxon>
        <taxon>Aspergillus subgen. Nidulantes</taxon>
    </lineage>
</organism>